<protein>
    <submittedName>
        <fullName evidence="2">Methyltransferase domain-containing protein</fullName>
    </submittedName>
</protein>
<reference evidence="2" key="1">
    <citation type="submission" date="2020-07" db="EMBL/GenBank/DDBJ databases">
        <title>Genomic analysis of a strain of Sedimentibacter Hydroxybenzoicus DSM7310.</title>
        <authorList>
            <person name="Ma S."/>
        </authorList>
    </citation>
    <scope>NUCLEOTIDE SEQUENCE</scope>
    <source>
        <strain evidence="2">DSM 7310</strain>
    </source>
</reference>
<sequence>MNIKWENEWDKIYRDQGEVQFDILPTAIAATDIFKNNNCKRIMDLGCGTGRHSIYLAQQGFNVYATDISEIGLEVTKSKAEKLNLNNIQFKQHDMRNISFNNNFFDGILCVWTTGHGIFEDSRKSVDEIYRVLKPDGIVIIDYVSIYDEHYGKGQEIEKDTFINNFEGEENIPHHYSTIGELEDLYSNFRQVEIKPIDYYFFDNYNNKHTIKAFVVISIK</sequence>
<evidence type="ECO:0000313" key="3">
    <source>
        <dbReference type="Proteomes" id="UP000611629"/>
    </source>
</evidence>
<feature type="domain" description="Methyltransferase" evidence="1">
    <location>
        <begin position="42"/>
        <end position="137"/>
    </location>
</feature>
<dbReference type="Gene3D" id="3.40.50.150">
    <property type="entry name" value="Vaccinia Virus protein VP39"/>
    <property type="match status" value="1"/>
</dbReference>
<keyword evidence="2" id="KW-0489">Methyltransferase</keyword>
<dbReference type="GO" id="GO:0008168">
    <property type="term" value="F:methyltransferase activity"/>
    <property type="evidence" value="ECO:0007669"/>
    <property type="project" value="UniProtKB-KW"/>
</dbReference>
<dbReference type="GO" id="GO:0032259">
    <property type="term" value="P:methylation"/>
    <property type="evidence" value="ECO:0007669"/>
    <property type="project" value="UniProtKB-KW"/>
</dbReference>
<dbReference type="PANTHER" id="PTHR43591:SF110">
    <property type="entry name" value="RHODANESE DOMAIN-CONTAINING PROTEIN"/>
    <property type="match status" value="1"/>
</dbReference>
<dbReference type="SUPFAM" id="SSF53335">
    <property type="entry name" value="S-adenosyl-L-methionine-dependent methyltransferases"/>
    <property type="match status" value="1"/>
</dbReference>
<evidence type="ECO:0000313" key="2">
    <source>
        <dbReference type="EMBL" id="NYB75113.1"/>
    </source>
</evidence>
<dbReference type="InterPro" id="IPR029063">
    <property type="entry name" value="SAM-dependent_MTases_sf"/>
</dbReference>
<comment type="caution">
    <text evidence="2">The sequence shown here is derived from an EMBL/GenBank/DDBJ whole genome shotgun (WGS) entry which is preliminary data.</text>
</comment>
<dbReference type="RefSeq" id="WP_179238820.1">
    <property type="nucleotide sequence ID" value="NZ_JACBNQ010000017.1"/>
</dbReference>
<proteinExistence type="predicted"/>
<gene>
    <name evidence="2" type="ORF">HZF24_13270</name>
</gene>
<accession>A0A974GX37</accession>
<dbReference type="Pfam" id="PF13649">
    <property type="entry name" value="Methyltransf_25"/>
    <property type="match status" value="1"/>
</dbReference>
<dbReference type="CDD" id="cd02440">
    <property type="entry name" value="AdoMet_MTases"/>
    <property type="match status" value="1"/>
</dbReference>
<keyword evidence="3" id="KW-1185">Reference proteome</keyword>
<dbReference type="InterPro" id="IPR041698">
    <property type="entry name" value="Methyltransf_25"/>
</dbReference>
<dbReference type="EMBL" id="JACBNQ010000017">
    <property type="protein sequence ID" value="NYB75113.1"/>
    <property type="molecule type" value="Genomic_DNA"/>
</dbReference>
<dbReference type="PANTHER" id="PTHR43591">
    <property type="entry name" value="METHYLTRANSFERASE"/>
    <property type="match status" value="1"/>
</dbReference>
<keyword evidence="2" id="KW-0808">Transferase</keyword>
<organism evidence="2 3">
    <name type="scientific">Sedimentibacter hydroxybenzoicus DSM 7310</name>
    <dbReference type="NCBI Taxonomy" id="1123245"/>
    <lineage>
        <taxon>Bacteria</taxon>
        <taxon>Bacillati</taxon>
        <taxon>Bacillota</taxon>
        <taxon>Tissierellia</taxon>
        <taxon>Sedimentibacter</taxon>
    </lineage>
</organism>
<dbReference type="AlphaFoldDB" id="A0A974GX37"/>
<name>A0A974GX37_SEDHY</name>
<dbReference type="Proteomes" id="UP000611629">
    <property type="component" value="Unassembled WGS sequence"/>
</dbReference>
<evidence type="ECO:0000259" key="1">
    <source>
        <dbReference type="Pfam" id="PF13649"/>
    </source>
</evidence>